<dbReference type="EMBL" id="KQ242928">
    <property type="protein sequence ID" value="KNC76887.1"/>
    <property type="molecule type" value="Genomic_DNA"/>
</dbReference>
<dbReference type="GeneID" id="25911143"/>
<proteinExistence type="predicted"/>
<dbReference type="AlphaFoldDB" id="A0A0L0FJC4"/>
<evidence type="ECO:0000313" key="2">
    <source>
        <dbReference type="EMBL" id="KNC76887.1"/>
    </source>
</evidence>
<organism evidence="2 3">
    <name type="scientific">Sphaeroforma arctica JP610</name>
    <dbReference type="NCBI Taxonomy" id="667725"/>
    <lineage>
        <taxon>Eukaryota</taxon>
        <taxon>Ichthyosporea</taxon>
        <taxon>Ichthyophonida</taxon>
        <taxon>Sphaeroforma</taxon>
    </lineage>
</organism>
<dbReference type="Proteomes" id="UP000054560">
    <property type="component" value="Unassembled WGS sequence"/>
</dbReference>
<protein>
    <submittedName>
        <fullName evidence="2">Uncharacterized protein</fullName>
    </submittedName>
</protein>
<sequence length="106" mass="12482">MSEMKRNKRKMLDSGPKRRIMKAPEGMAIPKHQHKKQRLTAQQKRDLTKKRRTPKFDEAKEEEEEDIIAAQELLEGGFSENEMVCITDVAMYLGQGELFILMREFR</sequence>
<dbReference type="RefSeq" id="XP_014150789.1">
    <property type="nucleotide sequence ID" value="XM_014295314.1"/>
</dbReference>
<feature type="region of interest" description="Disordered" evidence="1">
    <location>
        <begin position="1"/>
        <end position="64"/>
    </location>
</feature>
<keyword evidence="3" id="KW-1185">Reference proteome</keyword>
<evidence type="ECO:0000256" key="1">
    <source>
        <dbReference type="SAM" id="MobiDB-lite"/>
    </source>
</evidence>
<evidence type="ECO:0000313" key="3">
    <source>
        <dbReference type="Proteomes" id="UP000054560"/>
    </source>
</evidence>
<name>A0A0L0FJC4_9EUKA</name>
<reference evidence="2 3" key="1">
    <citation type="submission" date="2011-02" db="EMBL/GenBank/DDBJ databases">
        <title>The Genome Sequence of Sphaeroforma arctica JP610.</title>
        <authorList>
            <consortium name="The Broad Institute Genome Sequencing Platform"/>
            <person name="Russ C."/>
            <person name="Cuomo C."/>
            <person name="Young S.K."/>
            <person name="Zeng Q."/>
            <person name="Gargeya S."/>
            <person name="Alvarado L."/>
            <person name="Berlin A."/>
            <person name="Chapman S.B."/>
            <person name="Chen Z."/>
            <person name="Freedman E."/>
            <person name="Gellesch M."/>
            <person name="Goldberg J."/>
            <person name="Griggs A."/>
            <person name="Gujja S."/>
            <person name="Heilman E."/>
            <person name="Heiman D."/>
            <person name="Howarth C."/>
            <person name="Mehta T."/>
            <person name="Neiman D."/>
            <person name="Pearson M."/>
            <person name="Roberts A."/>
            <person name="Saif S."/>
            <person name="Shea T."/>
            <person name="Shenoy N."/>
            <person name="Sisk P."/>
            <person name="Stolte C."/>
            <person name="Sykes S."/>
            <person name="White J."/>
            <person name="Yandava C."/>
            <person name="Burger G."/>
            <person name="Gray M.W."/>
            <person name="Holland P.W.H."/>
            <person name="King N."/>
            <person name="Lang F.B.F."/>
            <person name="Roger A.J."/>
            <person name="Ruiz-Trillo I."/>
            <person name="Haas B."/>
            <person name="Nusbaum C."/>
            <person name="Birren B."/>
        </authorList>
    </citation>
    <scope>NUCLEOTIDE SEQUENCE [LARGE SCALE GENOMIC DNA]</scope>
    <source>
        <strain evidence="2 3">JP610</strain>
    </source>
</reference>
<gene>
    <name evidence="2" type="ORF">SARC_10639</name>
</gene>
<accession>A0A0L0FJC4</accession>